<dbReference type="PANTHER" id="PTHR11142:SF22">
    <property type="entry name" value="TRNA PSEUDOURIDINE SYNTHASE A 2"/>
    <property type="match status" value="1"/>
</dbReference>
<accession>A0A841L253</accession>
<evidence type="ECO:0000256" key="4">
    <source>
        <dbReference type="HAMAP-Rule" id="MF_00171"/>
    </source>
</evidence>
<evidence type="ECO:0000256" key="5">
    <source>
        <dbReference type="PIRSR" id="PIRSR001430-1"/>
    </source>
</evidence>
<comment type="subunit">
    <text evidence="4">Homodimer.</text>
</comment>
<dbReference type="Proteomes" id="UP000579281">
    <property type="component" value="Unassembled WGS sequence"/>
</dbReference>
<dbReference type="EC" id="5.4.99.12" evidence="4"/>
<evidence type="ECO:0000256" key="2">
    <source>
        <dbReference type="ARBA" id="ARBA00022694"/>
    </source>
</evidence>
<gene>
    <name evidence="4" type="primary">truA</name>
    <name evidence="9" type="ORF">HNQ80_003361</name>
</gene>
<dbReference type="GO" id="GO:0003723">
    <property type="term" value="F:RNA binding"/>
    <property type="evidence" value="ECO:0007669"/>
    <property type="project" value="InterPro"/>
</dbReference>
<proteinExistence type="inferred from homology"/>
<dbReference type="NCBIfam" id="TIGR00071">
    <property type="entry name" value="hisT_truA"/>
    <property type="match status" value="1"/>
</dbReference>
<evidence type="ECO:0000313" key="9">
    <source>
        <dbReference type="EMBL" id="MBB6217242.1"/>
    </source>
</evidence>
<keyword evidence="2 4" id="KW-0819">tRNA processing</keyword>
<evidence type="ECO:0000259" key="8">
    <source>
        <dbReference type="Pfam" id="PF01416"/>
    </source>
</evidence>
<dbReference type="HAMAP" id="MF_00171">
    <property type="entry name" value="TruA"/>
    <property type="match status" value="1"/>
</dbReference>
<dbReference type="InterPro" id="IPR020097">
    <property type="entry name" value="PsdUridine_synth_TruA_a/b_dom"/>
</dbReference>
<comment type="function">
    <text evidence="4">Formation of pseudouridine at positions 38, 39 and 40 in the anticodon stem and loop of transfer RNAs.</text>
</comment>
<keyword evidence="3 4" id="KW-0413">Isomerase</keyword>
<feature type="active site" description="Nucleophile" evidence="4 5">
    <location>
        <position position="53"/>
    </location>
</feature>
<protein>
    <recommendedName>
        <fullName evidence="4">tRNA pseudouridine synthase A</fullName>
        <ecNumber evidence="4">5.4.99.12</ecNumber>
    </recommendedName>
    <alternativeName>
        <fullName evidence="4">tRNA pseudouridine(38-40) synthase</fullName>
    </alternativeName>
    <alternativeName>
        <fullName evidence="4">tRNA pseudouridylate synthase I</fullName>
    </alternativeName>
    <alternativeName>
        <fullName evidence="4">tRNA-uridine isomerase I</fullName>
    </alternativeName>
</protein>
<dbReference type="FunFam" id="3.30.70.580:FF:000001">
    <property type="entry name" value="tRNA pseudouridine synthase A"/>
    <property type="match status" value="1"/>
</dbReference>
<dbReference type="PIRSF" id="PIRSF001430">
    <property type="entry name" value="tRNA_psdUrid_synth"/>
    <property type="match status" value="1"/>
</dbReference>
<feature type="domain" description="Pseudouridine synthase I TruA alpha/beta" evidence="8">
    <location>
        <begin position="144"/>
        <end position="245"/>
    </location>
</feature>
<dbReference type="CDD" id="cd02570">
    <property type="entry name" value="PseudoU_synth_EcTruA"/>
    <property type="match status" value="1"/>
</dbReference>
<feature type="domain" description="Pseudouridine synthase I TruA alpha/beta" evidence="8">
    <location>
        <begin position="7"/>
        <end position="105"/>
    </location>
</feature>
<comment type="similarity">
    <text evidence="1 4 7">Belongs to the tRNA pseudouridine synthase TruA family.</text>
</comment>
<dbReference type="GO" id="GO:0031119">
    <property type="term" value="P:tRNA pseudouridine synthesis"/>
    <property type="evidence" value="ECO:0007669"/>
    <property type="project" value="UniProtKB-UniRule"/>
</dbReference>
<name>A0A841L253_9FIRM</name>
<comment type="caution">
    <text evidence="9">The sequence shown here is derived from an EMBL/GenBank/DDBJ whole genome shotgun (WGS) entry which is preliminary data.</text>
</comment>
<dbReference type="InterPro" id="IPR001406">
    <property type="entry name" value="PsdUridine_synth_TruA"/>
</dbReference>
<dbReference type="EMBL" id="JACHEN010000021">
    <property type="protein sequence ID" value="MBB6217242.1"/>
    <property type="molecule type" value="Genomic_DNA"/>
</dbReference>
<dbReference type="SUPFAM" id="SSF55120">
    <property type="entry name" value="Pseudouridine synthase"/>
    <property type="match status" value="1"/>
</dbReference>
<comment type="caution">
    <text evidence="4">Lacks conserved residue(s) required for the propagation of feature annotation.</text>
</comment>
<dbReference type="Pfam" id="PF01416">
    <property type="entry name" value="PseudoU_synth_1"/>
    <property type="match status" value="2"/>
</dbReference>
<organism evidence="9 10">
    <name type="scientific">Anaerosolibacter carboniphilus</name>
    <dbReference type="NCBI Taxonomy" id="1417629"/>
    <lineage>
        <taxon>Bacteria</taxon>
        <taxon>Bacillati</taxon>
        <taxon>Bacillota</taxon>
        <taxon>Clostridia</taxon>
        <taxon>Peptostreptococcales</taxon>
        <taxon>Thermotaleaceae</taxon>
        <taxon>Anaerosolibacter</taxon>
    </lineage>
</organism>
<dbReference type="GO" id="GO:0160147">
    <property type="term" value="F:tRNA pseudouridine(38-40) synthase activity"/>
    <property type="evidence" value="ECO:0007669"/>
    <property type="project" value="UniProtKB-EC"/>
</dbReference>
<comment type="catalytic activity">
    <reaction evidence="4 7">
        <text>uridine(38/39/40) in tRNA = pseudouridine(38/39/40) in tRNA</text>
        <dbReference type="Rhea" id="RHEA:22376"/>
        <dbReference type="Rhea" id="RHEA-COMP:10085"/>
        <dbReference type="Rhea" id="RHEA-COMP:10087"/>
        <dbReference type="ChEBI" id="CHEBI:65314"/>
        <dbReference type="ChEBI" id="CHEBI:65315"/>
        <dbReference type="EC" id="5.4.99.12"/>
    </reaction>
</comment>
<keyword evidence="10" id="KW-1185">Reference proteome</keyword>
<dbReference type="InterPro" id="IPR020094">
    <property type="entry name" value="TruA/RsuA/RluB/E/F_N"/>
</dbReference>
<evidence type="ECO:0000256" key="7">
    <source>
        <dbReference type="RuleBase" id="RU003792"/>
    </source>
</evidence>
<dbReference type="Gene3D" id="3.30.70.660">
    <property type="entry name" value="Pseudouridine synthase I, catalytic domain, C-terminal subdomain"/>
    <property type="match status" value="1"/>
</dbReference>
<sequence length="247" mass="28372">MRNVKLIIEYDGTKYNGWQRLGNTDNTIQAKLEGVLSKMTGENIEIIGSGRTDAGVHAYHQIANFKTHSMMSVYEMRDYCNQYLPQDIVVKEAVEVEERFHARYNATSKKYLYRIWTGRIPTVFHRKYTYYIPQRLNVEAMRKAASYLIGEHDFQAFSSVKSKKKSTVRKIYAIDIHKEDSELNILFHGNGFLHNMVRIIAGTLIEVGLGKMKAEEIPEILEGKIRAQAGITAPAQGLFLYEVHYGE</sequence>
<dbReference type="InterPro" id="IPR020095">
    <property type="entry name" value="PsdUridine_synth_TruA_C"/>
</dbReference>
<dbReference type="PANTHER" id="PTHR11142">
    <property type="entry name" value="PSEUDOURIDYLATE SYNTHASE"/>
    <property type="match status" value="1"/>
</dbReference>
<dbReference type="Gene3D" id="3.30.70.580">
    <property type="entry name" value="Pseudouridine synthase I, catalytic domain, N-terminal subdomain"/>
    <property type="match status" value="1"/>
</dbReference>
<dbReference type="InterPro" id="IPR020103">
    <property type="entry name" value="PsdUridine_synth_cat_dom_sf"/>
</dbReference>
<evidence type="ECO:0000256" key="6">
    <source>
        <dbReference type="PIRSR" id="PIRSR001430-2"/>
    </source>
</evidence>
<evidence type="ECO:0000256" key="1">
    <source>
        <dbReference type="ARBA" id="ARBA00009375"/>
    </source>
</evidence>
<dbReference type="AlphaFoldDB" id="A0A841L253"/>
<dbReference type="RefSeq" id="WP_184311738.1">
    <property type="nucleotide sequence ID" value="NZ_JACHEN010000021.1"/>
</dbReference>
<feature type="binding site" evidence="4 6">
    <location>
        <position position="111"/>
    </location>
    <ligand>
        <name>substrate</name>
    </ligand>
</feature>
<evidence type="ECO:0000256" key="3">
    <source>
        <dbReference type="ARBA" id="ARBA00023235"/>
    </source>
</evidence>
<evidence type="ECO:0000313" key="10">
    <source>
        <dbReference type="Proteomes" id="UP000579281"/>
    </source>
</evidence>
<reference evidence="9 10" key="1">
    <citation type="submission" date="2020-08" db="EMBL/GenBank/DDBJ databases">
        <title>Genomic Encyclopedia of Type Strains, Phase IV (KMG-IV): sequencing the most valuable type-strain genomes for metagenomic binning, comparative biology and taxonomic classification.</title>
        <authorList>
            <person name="Goeker M."/>
        </authorList>
    </citation>
    <scope>NUCLEOTIDE SEQUENCE [LARGE SCALE GENOMIC DNA]</scope>
    <source>
        <strain evidence="9 10">DSM 103526</strain>
    </source>
</reference>